<keyword evidence="2" id="KW-1185">Reference proteome</keyword>
<dbReference type="HOGENOM" id="CLU_047094_1_0_6"/>
<dbReference type="Proteomes" id="UP000032427">
    <property type="component" value="Chromosome 2"/>
</dbReference>
<evidence type="ECO:0000313" key="1">
    <source>
        <dbReference type="EMBL" id="CED57320.1"/>
    </source>
</evidence>
<dbReference type="EMBL" id="LN554847">
    <property type="protein sequence ID" value="CED57320.1"/>
    <property type="molecule type" value="Genomic_DNA"/>
</dbReference>
<reference evidence="2" key="1">
    <citation type="submission" date="2014-09" db="EMBL/GenBank/DDBJ databases">
        <authorList>
            <person name="Hjerde E."/>
        </authorList>
    </citation>
    <scope>NUCLEOTIDE SEQUENCE [LARGE SCALE GENOMIC DNA]</scope>
    <source>
        <strain evidence="2">06/09/139</strain>
    </source>
</reference>
<gene>
    <name evidence="1" type="ORF">AWOD_II_0686</name>
</gene>
<name>A0A090I6K3_9GAMM</name>
<organism evidence="1 2">
    <name type="scientific">Aliivibrio wodanis</name>
    <dbReference type="NCBI Taxonomy" id="80852"/>
    <lineage>
        <taxon>Bacteria</taxon>
        <taxon>Pseudomonadati</taxon>
        <taxon>Pseudomonadota</taxon>
        <taxon>Gammaproteobacteria</taxon>
        <taxon>Vibrionales</taxon>
        <taxon>Vibrionaceae</taxon>
        <taxon>Aliivibrio</taxon>
    </lineage>
</organism>
<dbReference type="KEGG" id="awd:AWOD_II_0686"/>
<dbReference type="STRING" id="80852.AWOD_II_0686"/>
<protein>
    <submittedName>
        <fullName evidence="1">Uncharacterized protein</fullName>
    </submittedName>
</protein>
<dbReference type="AlphaFoldDB" id="A0A090I6K3"/>
<sequence length="386" mass="44483">MNLYDPRFNADRLHPYFIRLVTDENYEPVKDVILNWADGMDGRKGELIKFIDEFQLSFNSSLWELYLNAAFKYIGFDIDYSKESPDFCLTSKCGKVVNVEAVTTNNSRNKDKSYYDSKSISESTSQDNKEFLDESTIKLLGAIREKRNLFIGEDKKAHPYSSLEHVKDNPFVIAVAPFDNHLSFTQNNTAINRVLFGIDPPRQNHRGELVRDDVEHVIKKNGTKLDVGIFTNDSYKEISAVIFSTTGMFGKAILQSKIDAMVRATKYREYSKKKFLSNKRKNKIGQSVKRLSKTHEIYSIRYLIGDLVAGSDVHFCHASEWHESHIDGLHIYYNPYAEIKLDKKLFNTFQITQNSFDIKNDCEVQIHPDGSLVSRQVMTSYEEEIA</sequence>
<proteinExistence type="predicted"/>
<evidence type="ECO:0000313" key="2">
    <source>
        <dbReference type="Proteomes" id="UP000032427"/>
    </source>
</evidence>
<dbReference type="PATRIC" id="fig|80852.17.peg.3466"/>
<dbReference type="GeneID" id="28542935"/>
<dbReference type="OrthoDB" id="981968at2"/>
<accession>A0A090I6K3</accession>